<organism evidence="8 9">
    <name type="scientific">Plasticicumulans lactativorans</name>
    <dbReference type="NCBI Taxonomy" id="1133106"/>
    <lineage>
        <taxon>Bacteria</taxon>
        <taxon>Pseudomonadati</taxon>
        <taxon>Pseudomonadota</taxon>
        <taxon>Gammaproteobacteria</taxon>
        <taxon>Candidatus Competibacteraceae</taxon>
        <taxon>Plasticicumulans</taxon>
    </lineage>
</organism>
<gene>
    <name evidence="6" type="primary">rlmB</name>
    <name evidence="8" type="ORF">EV699_12719</name>
</gene>
<dbReference type="Pfam" id="PF08032">
    <property type="entry name" value="SpoU_sub_bind"/>
    <property type="match status" value="1"/>
</dbReference>
<dbReference type="NCBIfam" id="TIGR00186">
    <property type="entry name" value="rRNA_methyl_3"/>
    <property type="match status" value="1"/>
</dbReference>
<dbReference type="SUPFAM" id="SSF55315">
    <property type="entry name" value="L30e-like"/>
    <property type="match status" value="1"/>
</dbReference>
<dbReference type="RefSeq" id="WP_132545514.1">
    <property type="nucleotide sequence ID" value="NZ_SLWY01000027.1"/>
</dbReference>
<dbReference type="Proteomes" id="UP000295765">
    <property type="component" value="Unassembled WGS sequence"/>
</dbReference>
<evidence type="ECO:0000256" key="4">
    <source>
        <dbReference type="ARBA" id="ARBA00022679"/>
    </source>
</evidence>
<keyword evidence="3 6" id="KW-0489">Methyltransferase</keyword>
<evidence type="ECO:0000313" key="9">
    <source>
        <dbReference type="Proteomes" id="UP000295765"/>
    </source>
</evidence>
<evidence type="ECO:0000256" key="3">
    <source>
        <dbReference type="ARBA" id="ARBA00022603"/>
    </source>
</evidence>
<keyword evidence="4 6" id="KW-0808">Transferase</keyword>
<dbReference type="OrthoDB" id="9785673at2"/>
<dbReference type="AlphaFoldDB" id="A0A4R2L341"/>
<keyword evidence="2 6" id="KW-0698">rRNA processing</keyword>
<protein>
    <recommendedName>
        <fullName evidence="6">23S rRNA (guanosine-2'-O-)-methyltransferase RlmB</fullName>
        <ecNumber evidence="6">2.1.1.185</ecNumber>
    </recommendedName>
    <alternativeName>
        <fullName evidence="6">23S rRNA (guanosine2251 2'-O)-methyltransferase</fullName>
    </alternativeName>
    <alternativeName>
        <fullName evidence="6">23S rRNA Gm2251 2'-O-methyltransferase</fullName>
    </alternativeName>
</protein>
<evidence type="ECO:0000259" key="7">
    <source>
        <dbReference type="SMART" id="SM00967"/>
    </source>
</evidence>
<dbReference type="InterPro" id="IPR029026">
    <property type="entry name" value="tRNA_m1G_MTases_N"/>
</dbReference>
<dbReference type="InterPro" id="IPR024915">
    <property type="entry name" value="23S_rRNA_MeTrfase_RlmB"/>
</dbReference>
<reference evidence="8 9" key="1">
    <citation type="submission" date="2019-03" db="EMBL/GenBank/DDBJ databases">
        <title>Genomic Encyclopedia of Type Strains, Phase IV (KMG-IV): sequencing the most valuable type-strain genomes for metagenomic binning, comparative biology and taxonomic classification.</title>
        <authorList>
            <person name="Goeker M."/>
        </authorList>
    </citation>
    <scope>NUCLEOTIDE SEQUENCE [LARGE SCALE GENOMIC DNA]</scope>
    <source>
        <strain evidence="8 9">DSM 25287</strain>
    </source>
</reference>
<evidence type="ECO:0000256" key="6">
    <source>
        <dbReference type="HAMAP-Rule" id="MF_01887"/>
    </source>
</evidence>
<evidence type="ECO:0000256" key="5">
    <source>
        <dbReference type="ARBA" id="ARBA00022691"/>
    </source>
</evidence>
<dbReference type="Pfam" id="PF00588">
    <property type="entry name" value="SpoU_methylase"/>
    <property type="match status" value="1"/>
</dbReference>
<dbReference type="InterPro" id="IPR004441">
    <property type="entry name" value="rRNA_MeTrfase_TrmH"/>
</dbReference>
<dbReference type="CDD" id="cd18103">
    <property type="entry name" value="SpoU-like_RlmB"/>
    <property type="match status" value="1"/>
</dbReference>
<dbReference type="GO" id="GO:0003723">
    <property type="term" value="F:RNA binding"/>
    <property type="evidence" value="ECO:0007669"/>
    <property type="project" value="InterPro"/>
</dbReference>
<evidence type="ECO:0000256" key="1">
    <source>
        <dbReference type="ARBA" id="ARBA00022490"/>
    </source>
</evidence>
<keyword evidence="5 6" id="KW-0949">S-adenosyl-L-methionine</keyword>
<dbReference type="PANTHER" id="PTHR46429:SF1">
    <property type="entry name" value="23S RRNA (GUANOSINE-2'-O-)-METHYLTRANSFERASE RLMB"/>
    <property type="match status" value="1"/>
</dbReference>
<dbReference type="EC" id="2.1.1.185" evidence="6"/>
<dbReference type="InterPro" id="IPR029028">
    <property type="entry name" value="Alpha/beta_knot_MTases"/>
</dbReference>
<dbReference type="PANTHER" id="PTHR46429">
    <property type="entry name" value="23S RRNA (GUANOSINE-2'-O-)-METHYLTRANSFERASE RLMB"/>
    <property type="match status" value="1"/>
</dbReference>
<name>A0A4R2L341_9GAMM</name>
<dbReference type="InterPro" id="IPR013123">
    <property type="entry name" value="SpoU_subst-bd"/>
</dbReference>
<dbReference type="InterPro" id="IPR001537">
    <property type="entry name" value="SpoU_MeTrfase"/>
</dbReference>
<feature type="binding site" evidence="6">
    <location>
        <position position="231"/>
    </location>
    <ligand>
        <name>S-adenosyl-L-methionine</name>
        <dbReference type="ChEBI" id="CHEBI:59789"/>
    </ligand>
</feature>
<feature type="binding site" evidence="6">
    <location>
        <position position="222"/>
    </location>
    <ligand>
        <name>S-adenosyl-L-methionine</name>
        <dbReference type="ChEBI" id="CHEBI:59789"/>
    </ligand>
</feature>
<dbReference type="GO" id="GO:0070039">
    <property type="term" value="F:rRNA (guanosine-2'-O-)-methyltransferase activity"/>
    <property type="evidence" value="ECO:0007669"/>
    <property type="project" value="UniProtKB-UniRule"/>
</dbReference>
<comment type="function">
    <text evidence="6">Specifically methylates the ribose of guanosine 2251 in 23S rRNA.</text>
</comment>
<dbReference type="FunFam" id="3.40.1280.10:FF:000008">
    <property type="entry name" value="Group 3 RNA methyltransferase TrmH"/>
    <property type="match status" value="1"/>
</dbReference>
<comment type="catalytic activity">
    <reaction evidence="6">
        <text>guanosine(2251) in 23S rRNA + S-adenosyl-L-methionine = 2'-O-methylguanosine(2251) in 23S rRNA + S-adenosyl-L-homocysteine + H(+)</text>
        <dbReference type="Rhea" id="RHEA:24140"/>
        <dbReference type="Rhea" id="RHEA-COMP:10239"/>
        <dbReference type="Rhea" id="RHEA-COMP:10241"/>
        <dbReference type="ChEBI" id="CHEBI:15378"/>
        <dbReference type="ChEBI" id="CHEBI:57856"/>
        <dbReference type="ChEBI" id="CHEBI:59789"/>
        <dbReference type="ChEBI" id="CHEBI:74269"/>
        <dbReference type="ChEBI" id="CHEBI:74445"/>
        <dbReference type="EC" id="2.1.1.185"/>
    </reaction>
</comment>
<dbReference type="Gene3D" id="3.40.1280.10">
    <property type="match status" value="1"/>
</dbReference>
<evidence type="ECO:0000313" key="8">
    <source>
        <dbReference type="EMBL" id="TCO76978.1"/>
    </source>
</evidence>
<comment type="similarity">
    <text evidence="6">Belongs to the class IV-like SAM-binding methyltransferase superfamily. RNA methyltransferase TrmH family. RlmB subfamily.</text>
</comment>
<dbReference type="HAMAP" id="MF_01887">
    <property type="entry name" value="23SrRNA_methyltr_B"/>
    <property type="match status" value="1"/>
</dbReference>
<evidence type="ECO:0000256" key="2">
    <source>
        <dbReference type="ARBA" id="ARBA00022552"/>
    </source>
</evidence>
<comment type="caution">
    <text evidence="8">The sequence shown here is derived from an EMBL/GenBank/DDBJ whole genome shotgun (WGS) entry which is preliminary data.</text>
</comment>
<dbReference type="Gene3D" id="3.30.1330.30">
    <property type="match status" value="1"/>
</dbReference>
<keyword evidence="9" id="KW-1185">Reference proteome</keyword>
<proteinExistence type="inferred from homology"/>
<feature type="domain" description="RNA 2-O ribose methyltransferase substrate binding" evidence="7">
    <location>
        <begin position="7"/>
        <end position="83"/>
    </location>
</feature>
<dbReference type="SUPFAM" id="SSF75217">
    <property type="entry name" value="alpha/beta knot"/>
    <property type="match status" value="1"/>
</dbReference>
<feature type="binding site" evidence="6">
    <location>
        <position position="202"/>
    </location>
    <ligand>
        <name>S-adenosyl-L-methionine</name>
        <dbReference type="ChEBI" id="CHEBI:59789"/>
    </ligand>
</feature>
<dbReference type="EMBL" id="SLWY01000027">
    <property type="protein sequence ID" value="TCO76978.1"/>
    <property type="molecule type" value="Genomic_DNA"/>
</dbReference>
<dbReference type="GO" id="GO:0005829">
    <property type="term" value="C:cytosol"/>
    <property type="evidence" value="ECO:0007669"/>
    <property type="project" value="TreeGrafter"/>
</dbReference>
<accession>A0A4R2L341</accession>
<dbReference type="InterPro" id="IPR029064">
    <property type="entry name" value="Ribosomal_eL30-like_sf"/>
</dbReference>
<comment type="subcellular location">
    <subcellularLocation>
        <location evidence="6">Cytoplasm</location>
    </subcellularLocation>
</comment>
<dbReference type="SMART" id="SM00967">
    <property type="entry name" value="SpoU_sub_bind"/>
    <property type="match status" value="1"/>
</dbReference>
<keyword evidence="1 6" id="KW-0963">Cytoplasm</keyword>
<sequence>MTAVDTVIYGLHAVSAVLRHEPERIESLWVDRKRHDQRLREVLELAAARGLAVQPAGATELDRLANGARHQGVVARCHAAAARACDEDALFALLDGLAVPPLLLVLDGVQDPHNLGACLRSAEAAGVHAVIAPKDAAAGLTPTVRKVACGAAERVPFVQVTNLARTLREFKARGLWLVGAAGEADACLFDLDLRGPLAIVLGAEEKGLRRLTREACDYLGRIPMSGGAESLNVSVATGVFLFEAVRQRR</sequence>